<dbReference type="STRING" id="231916.A0A409WR26"/>
<evidence type="ECO:0000313" key="1">
    <source>
        <dbReference type="EMBL" id="PPQ80958.1"/>
    </source>
</evidence>
<proteinExistence type="predicted"/>
<dbReference type="OrthoDB" id="5987198at2759"/>
<dbReference type="InParanoid" id="A0A409WR26"/>
<evidence type="ECO:0008006" key="3">
    <source>
        <dbReference type="Google" id="ProtNLM"/>
    </source>
</evidence>
<dbReference type="Gene3D" id="1.10.510.10">
    <property type="entry name" value="Transferase(Phosphotransferase) domain 1"/>
    <property type="match status" value="1"/>
</dbReference>
<reference evidence="1 2" key="1">
    <citation type="journal article" date="2018" name="Evol. Lett.">
        <title>Horizontal gene cluster transfer increased hallucinogenic mushroom diversity.</title>
        <authorList>
            <person name="Reynolds H.T."/>
            <person name="Vijayakumar V."/>
            <person name="Gluck-Thaler E."/>
            <person name="Korotkin H.B."/>
            <person name="Matheny P.B."/>
            <person name="Slot J.C."/>
        </authorList>
    </citation>
    <scope>NUCLEOTIDE SEQUENCE [LARGE SCALE GENOMIC DNA]</scope>
    <source>
        <strain evidence="1 2">SRW20</strain>
    </source>
</reference>
<gene>
    <name evidence="1" type="ORF">CVT26_003529</name>
</gene>
<keyword evidence="2" id="KW-1185">Reference proteome</keyword>
<accession>A0A409WR26</accession>
<dbReference type="AlphaFoldDB" id="A0A409WR26"/>
<dbReference type="EMBL" id="NHYE01004914">
    <property type="protein sequence ID" value="PPQ80958.1"/>
    <property type="molecule type" value="Genomic_DNA"/>
</dbReference>
<dbReference type="InterPro" id="IPR011009">
    <property type="entry name" value="Kinase-like_dom_sf"/>
</dbReference>
<sequence length="523" mass="60229">MDHSRMVPKGTHFRRPSSHDGITSGLTWRSRWSVRPVQYYFIDFGISMRCPSQDTKVLGLLSQDKTVPELSESVPYNPFPVDIYQLGNVFKRLTKVSDFISFLPHSLTIVQLCKDLIFRAEKSGETTRRIWRVNSPHFRALSFSERLAFWVDMQPFLLHRGYRLRPRYEPNWSPPWLHASPGRPLPSPLDFEEHLGAFGRPLRGSEWFLNLALQTGGMLDAVRICDNRKVVFKKVNTADEELPIAMFLSSEAMRRDPRNCAVPVLDVILIPGDDDYALLVMPHLLHFHQLPFRRVGEFCEMALRLLEVTNFYFESIRRADDQSSVPTLTSDRIFFFLIQSVRDACWYNIMMDHSKMVPKGTHFCLPSSHDGVRNGLTWKSRWSVRPVQYYFIDFGISVRCPSPDTKVLGVLAQDKTTPELSNTVPYSPFPVDIYQIGNVFKRIIKEYEGLTLFAGLAEKMVSKEPKERPTAHEAVQQCKDLIANAEVSGETTQRIWRVKIPYFTPLTFSERLAVASGLYNPMN</sequence>
<protein>
    <recommendedName>
        <fullName evidence="3">Protein kinase domain-containing protein</fullName>
    </recommendedName>
</protein>
<dbReference type="SUPFAM" id="SSF56112">
    <property type="entry name" value="Protein kinase-like (PK-like)"/>
    <property type="match status" value="1"/>
</dbReference>
<name>A0A409WR26_9AGAR</name>
<organism evidence="1 2">
    <name type="scientific">Gymnopilus dilepis</name>
    <dbReference type="NCBI Taxonomy" id="231916"/>
    <lineage>
        <taxon>Eukaryota</taxon>
        <taxon>Fungi</taxon>
        <taxon>Dikarya</taxon>
        <taxon>Basidiomycota</taxon>
        <taxon>Agaricomycotina</taxon>
        <taxon>Agaricomycetes</taxon>
        <taxon>Agaricomycetidae</taxon>
        <taxon>Agaricales</taxon>
        <taxon>Agaricineae</taxon>
        <taxon>Hymenogastraceae</taxon>
        <taxon>Gymnopilus</taxon>
    </lineage>
</organism>
<comment type="caution">
    <text evidence="1">The sequence shown here is derived from an EMBL/GenBank/DDBJ whole genome shotgun (WGS) entry which is preliminary data.</text>
</comment>
<evidence type="ECO:0000313" key="2">
    <source>
        <dbReference type="Proteomes" id="UP000284706"/>
    </source>
</evidence>
<dbReference type="Proteomes" id="UP000284706">
    <property type="component" value="Unassembled WGS sequence"/>
</dbReference>